<feature type="transmembrane region" description="Helical" evidence="6">
    <location>
        <begin position="235"/>
        <end position="256"/>
    </location>
</feature>
<comment type="similarity">
    <text evidence="2">Belongs to the TMEM144 family.</text>
</comment>
<proteinExistence type="inferred from homology"/>
<feature type="transmembrane region" description="Helical" evidence="6">
    <location>
        <begin position="36"/>
        <end position="56"/>
    </location>
</feature>
<comment type="subcellular location">
    <subcellularLocation>
        <location evidence="1">Membrane</location>
        <topology evidence="1">Multi-pass membrane protein</topology>
    </subcellularLocation>
</comment>
<feature type="transmembrane region" description="Helical" evidence="6">
    <location>
        <begin position="208"/>
        <end position="229"/>
    </location>
</feature>
<evidence type="ECO:0000313" key="8">
    <source>
        <dbReference type="Proteomes" id="UP000270094"/>
    </source>
</evidence>
<feature type="transmembrane region" description="Helical" evidence="6">
    <location>
        <begin position="268"/>
        <end position="287"/>
    </location>
</feature>
<dbReference type="GO" id="GO:0015144">
    <property type="term" value="F:carbohydrate transmembrane transporter activity"/>
    <property type="evidence" value="ECO:0007669"/>
    <property type="project" value="InterPro"/>
</dbReference>
<keyword evidence="3 6" id="KW-0812">Transmembrane</keyword>
<feature type="transmembrane region" description="Helical" evidence="6">
    <location>
        <begin position="86"/>
        <end position="105"/>
    </location>
</feature>
<evidence type="ECO:0000256" key="3">
    <source>
        <dbReference type="ARBA" id="ARBA00022692"/>
    </source>
</evidence>
<dbReference type="Gene3D" id="1.10.3730.20">
    <property type="match status" value="1"/>
</dbReference>
<dbReference type="GO" id="GO:0016020">
    <property type="term" value="C:membrane"/>
    <property type="evidence" value="ECO:0007669"/>
    <property type="project" value="UniProtKB-SubCell"/>
</dbReference>
<dbReference type="OrthoDB" id="426527at2759"/>
<evidence type="ECO:0000256" key="4">
    <source>
        <dbReference type="ARBA" id="ARBA00022989"/>
    </source>
</evidence>
<dbReference type="InterPro" id="IPR012435">
    <property type="entry name" value="TMEM144"/>
</dbReference>
<feature type="transmembrane region" description="Helical" evidence="6">
    <location>
        <begin position="172"/>
        <end position="196"/>
    </location>
</feature>
<dbReference type="Pfam" id="PF07857">
    <property type="entry name" value="TMEM144"/>
    <property type="match status" value="1"/>
</dbReference>
<dbReference type="EMBL" id="UYYB01000415">
    <property type="protein sequence ID" value="VDM65274.1"/>
    <property type="molecule type" value="Genomic_DNA"/>
</dbReference>
<keyword evidence="8" id="KW-1185">Reference proteome</keyword>
<dbReference type="AlphaFoldDB" id="A0A3P7II79"/>
<dbReference type="InterPro" id="IPR010651">
    <property type="entry name" value="Sugar_transport"/>
</dbReference>
<dbReference type="PANTHER" id="PTHR16119">
    <property type="entry name" value="TRANSMEMBRANE PROTEIN 144"/>
    <property type="match status" value="1"/>
</dbReference>
<dbReference type="Proteomes" id="UP000270094">
    <property type="component" value="Unassembled WGS sequence"/>
</dbReference>
<gene>
    <name evidence="7" type="ORF">SVUK_LOCUS272</name>
</gene>
<evidence type="ECO:0000256" key="1">
    <source>
        <dbReference type="ARBA" id="ARBA00004141"/>
    </source>
</evidence>
<keyword evidence="4 6" id="KW-1133">Transmembrane helix</keyword>
<evidence type="ECO:0000256" key="2">
    <source>
        <dbReference type="ARBA" id="ARBA00005731"/>
    </source>
</evidence>
<accession>A0A3P7II79</accession>
<evidence type="ECO:0000256" key="6">
    <source>
        <dbReference type="SAM" id="Phobius"/>
    </source>
</evidence>
<dbReference type="PANTHER" id="PTHR16119:SF16">
    <property type="entry name" value="TRANSMEMBRANE PROTEIN 144 HOMOLOG"/>
    <property type="match status" value="1"/>
</dbReference>
<organism evidence="7 8">
    <name type="scientific">Strongylus vulgaris</name>
    <name type="common">Blood worm</name>
    <dbReference type="NCBI Taxonomy" id="40348"/>
    <lineage>
        <taxon>Eukaryota</taxon>
        <taxon>Metazoa</taxon>
        <taxon>Ecdysozoa</taxon>
        <taxon>Nematoda</taxon>
        <taxon>Chromadorea</taxon>
        <taxon>Rhabditida</taxon>
        <taxon>Rhabditina</taxon>
        <taxon>Rhabditomorpha</taxon>
        <taxon>Strongyloidea</taxon>
        <taxon>Strongylidae</taxon>
        <taxon>Strongylus</taxon>
    </lineage>
</organism>
<evidence type="ECO:0000313" key="7">
    <source>
        <dbReference type="EMBL" id="VDM65274.1"/>
    </source>
</evidence>
<feature type="transmembrane region" description="Helical" evidence="6">
    <location>
        <begin position="63"/>
        <end position="80"/>
    </location>
</feature>
<protein>
    <recommendedName>
        <fullName evidence="9">Transmembrane protein 144</fullName>
    </recommendedName>
</protein>
<feature type="transmembrane region" description="Helical" evidence="6">
    <location>
        <begin position="126"/>
        <end position="152"/>
    </location>
</feature>
<reference evidence="7 8" key="1">
    <citation type="submission" date="2018-11" db="EMBL/GenBank/DDBJ databases">
        <authorList>
            <consortium name="Pathogen Informatics"/>
        </authorList>
    </citation>
    <scope>NUCLEOTIDE SEQUENCE [LARGE SCALE GENOMIC DNA]</scope>
</reference>
<sequence>MSKELWVGLAAATAASALFGTVFVPVKKVAVGDGFSAQLFICIGAFLASTFVHGLLDFPPVQGFAMIGGALWSIANAFALQIMKRLGMALAILVWNTVSCITGWATSRYGLFGLPAAVPASLTLNYLGIIVLIAGSFLCALFSGLFYGSMWIPITYMRSHPDKYPDAPADSISYLFSFFCGVLCTSICTFIIYSVIKRNKPWINPSGVVPTMLGGAIFFFAMAAFVVAIDNLDQAIAYPICAMAPGLVVSIWSVFYFREITVRGRRNLTWLGIAYGLTLIGVILVTVSKEVFLF</sequence>
<name>A0A3P7II79_STRVU</name>
<keyword evidence="5 6" id="KW-0472">Membrane</keyword>
<evidence type="ECO:0000256" key="5">
    <source>
        <dbReference type="ARBA" id="ARBA00023136"/>
    </source>
</evidence>
<evidence type="ECO:0008006" key="9">
    <source>
        <dbReference type="Google" id="ProtNLM"/>
    </source>
</evidence>